<dbReference type="AlphaFoldDB" id="A0AAV4B7S2"/>
<comment type="caution">
    <text evidence="1">The sequence shown here is derived from an EMBL/GenBank/DDBJ whole genome shotgun (WGS) entry which is preliminary data.</text>
</comment>
<accession>A0AAV4B7S2</accession>
<reference evidence="1 2" key="1">
    <citation type="journal article" date="2021" name="Elife">
        <title>Chloroplast acquisition without the gene transfer in kleptoplastic sea slugs, Plakobranchus ocellatus.</title>
        <authorList>
            <person name="Maeda T."/>
            <person name="Takahashi S."/>
            <person name="Yoshida T."/>
            <person name="Shimamura S."/>
            <person name="Takaki Y."/>
            <person name="Nagai Y."/>
            <person name="Toyoda A."/>
            <person name="Suzuki Y."/>
            <person name="Arimoto A."/>
            <person name="Ishii H."/>
            <person name="Satoh N."/>
            <person name="Nishiyama T."/>
            <person name="Hasebe M."/>
            <person name="Maruyama T."/>
            <person name="Minagawa J."/>
            <person name="Obokata J."/>
            <person name="Shigenobu S."/>
        </authorList>
    </citation>
    <scope>NUCLEOTIDE SEQUENCE [LARGE SCALE GENOMIC DNA]</scope>
</reference>
<keyword evidence="2" id="KW-1185">Reference proteome</keyword>
<gene>
    <name evidence="1" type="ORF">PoB_004215800</name>
</gene>
<evidence type="ECO:0000313" key="1">
    <source>
        <dbReference type="EMBL" id="GFO15653.1"/>
    </source>
</evidence>
<organism evidence="1 2">
    <name type="scientific">Plakobranchus ocellatus</name>
    <dbReference type="NCBI Taxonomy" id="259542"/>
    <lineage>
        <taxon>Eukaryota</taxon>
        <taxon>Metazoa</taxon>
        <taxon>Spiralia</taxon>
        <taxon>Lophotrochozoa</taxon>
        <taxon>Mollusca</taxon>
        <taxon>Gastropoda</taxon>
        <taxon>Heterobranchia</taxon>
        <taxon>Euthyneura</taxon>
        <taxon>Panpulmonata</taxon>
        <taxon>Sacoglossa</taxon>
        <taxon>Placobranchoidea</taxon>
        <taxon>Plakobranchidae</taxon>
        <taxon>Plakobranchus</taxon>
    </lineage>
</organism>
<evidence type="ECO:0000313" key="2">
    <source>
        <dbReference type="Proteomes" id="UP000735302"/>
    </source>
</evidence>
<protein>
    <submittedName>
        <fullName evidence="1">Uncharacterized protein</fullName>
    </submittedName>
</protein>
<name>A0AAV4B7S2_9GAST</name>
<dbReference type="Proteomes" id="UP000735302">
    <property type="component" value="Unassembled WGS sequence"/>
</dbReference>
<dbReference type="EMBL" id="BLXT01004610">
    <property type="protein sequence ID" value="GFO15653.1"/>
    <property type="molecule type" value="Genomic_DNA"/>
</dbReference>
<proteinExistence type="predicted"/>
<sequence>MRLVRLWLANPVGRDWFLNSIIFCKPLASDWTSIFSRICICRYCENTVLSAALSCCVFPDHWGYGQRFYVTLSASPQQGDLRLSGPPSGQDVDGAARTATEGSLQISGLWISTLFEEDIYSWGHQ</sequence>